<organism evidence="1 2">
    <name type="scientific">Cellulomonas algicola</name>
    <dbReference type="NCBI Taxonomy" id="2071633"/>
    <lineage>
        <taxon>Bacteria</taxon>
        <taxon>Bacillati</taxon>
        <taxon>Actinomycetota</taxon>
        <taxon>Actinomycetes</taxon>
        <taxon>Micrococcales</taxon>
        <taxon>Cellulomonadaceae</taxon>
        <taxon>Cellulomonas</taxon>
    </lineage>
</organism>
<protein>
    <recommendedName>
        <fullName evidence="3">MinD-like ATPase involved in chromosome partitioning or flagellar assembly</fullName>
    </recommendedName>
</protein>
<dbReference type="AlphaFoldDB" id="A0A401V3K4"/>
<dbReference type="RefSeq" id="WP_124344027.1">
    <property type="nucleotide sequence ID" value="NZ_BHYL01000296.1"/>
</dbReference>
<gene>
    <name evidence="1" type="ORF">CTKZ_30610</name>
</gene>
<evidence type="ECO:0000313" key="1">
    <source>
        <dbReference type="EMBL" id="GCD21499.1"/>
    </source>
</evidence>
<comment type="caution">
    <text evidence="1">The sequence shown here is derived from an EMBL/GenBank/DDBJ whole genome shotgun (WGS) entry which is preliminary data.</text>
</comment>
<evidence type="ECO:0008006" key="3">
    <source>
        <dbReference type="Google" id="ProtNLM"/>
    </source>
</evidence>
<dbReference type="SUPFAM" id="SSF52540">
    <property type="entry name" value="P-loop containing nucleoside triphosphate hydrolases"/>
    <property type="match status" value="1"/>
</dbReference>
<reference evidence="1 2" key="1">
    <citation type="submission" date="2018-11" db="EMBL/GenBank/DDBJ databases">
        <title>Draft genome sequence of Cellulomonas takizawaensis strain TKZ-21.</title>
        <authorList>
            <person name="Yamamura H."/>
            <person name="Hayashi T."/>
            <person name="Hamada M."/>
            <person name="Serisawa Y."/>
            <person name="Matsuyama K."/>
            <person name="Nakagawa Y."/>
            <person name="Otoguro M."/>
            <person name="Yanagida F."/>
            <person name="Hayakawa M."/>
        </authorList>
    </citation>
    <scope>NUCLEOTIDE SEQUENCE [LARGE SCALE GENOMIC DNA]</scope>
    <source>
        <strain evidence="1 2">TKZ-21</strain>
    </source>
</reference>
<dbReference type="InterPro" id="IPR027417">
    <property type="entry name" value="P-loop_NTPase"/>
</dbReference>
<proteinExistence type="predicted"/>
<evidence type="ECO:0000313" key="2">
    <source>
        <dbReference type="Proteomes" id="UP000288246"/>
    </source>
</evidence>
<keyword evidence="2" id="KW-1185">Reference proteome</keyword>
<dbReference type="EMBL" id="BHYL01000296">
    <property type="protein sequence ID" value="GCD21499.1"/>
    <property type="molecule type" value="Genomic_DNA"/>
</dbReference>
<sequence length="260" mass="26981">MLVAIGSAKGSPGVSTTARVLAGVWPSDVVLVDADPAGGDVSLLGRTASRGPLDPERGVLSLAADARRGLANDSLDDHLQQLEGGLDVLCGVTSPEQMTGIAPAVPALASALAHHPTRDVVVDCGRVQAGSPVMPVVAAADVLVLLARPRLESYAHLRERLRWLAQMRATSTRRMPALGVALLADSRDRRSLAELAQLLAHEGLPVTVVGQVAEDQRAADVVGGRLDRGVERSLLVRSVRQLVAPVSDLAASQGAVRAGI</sequence>
<dbReference type="Proteomes" id="UP000288246">
    <property type="component" value="Unassembled WGS sequence"/>
</dbReference>
<accession>A0A401V3K4</accession>
<dbReference type="Gene3D" id="3.40.50.300">
    <property type="entry name" value="P-loop containing nucleotide triphosphate hydrolases"/>
    <property type="match status" value="1"/>
</dbReference>
<dbReference type="OrthoDB" id="5243870at2"/>
<name>A0A401V3K4_9CELL</name>